<dbReference type="Pfam" id="PF13632">
    <property type="entry name" value="Glyco_trans_2_3"/>
    <property type="match status" value="1"/>
</dbReference>
<dbReference type="GO" id="GO:0000139">
    <property type="term" value="C:Golgi membrane"/>
    <property type="evidence" value="ECO:0007669"/>
    <property type="project" value="UniProtKB-SubCell"/>
</dbReference>
<feature type="transmembrane region" description="Helical" evidence="14">
    <location>
        <begin position="611"/>
        <end position="629"/>
    </location>
</feature>
<dbReference type="Gene3D" id="3.90.550.10">
    <property type="entry name" value="Spore Coat Polysaccharide Biosynthesis Protein SpsA, Chain A"/>
    <property type="match status" value="1"/>
</dbReference>
<feature type="domain" description="Glycosyltransferase 2-like" evidence="15">
    <location>
        <begin position="299"/>
        <end position="505"/>
    </location>
</feature>
<feature type="transmembrane region" description="Helical" evidence="14">
    <location>
        <begin position="46"/>
        <end position="65"/>
    </location>
</feature>
<feature type="transmembrane region" description="Helical" evidence="14">
    <location>
        <begin position="502"/>
        <end position="521"/>
    </location>
</feature>
<keyword evidence="7 14" id="KW-0472">Membrane</keyword>
<organism evidence="16 17">
    <name type="scientific">Bathycoccus prasinos</name>
    <dbReference type="NCBI Taxonomy" id="41875"/>
    <lineage>
        <taxon>Eukaryota</taxon>
        <taxon>Viridiplantae</taxon>
        <taxon>Chlorophyta</taxon>
        <taxon>Mamiellophyceae</taxon>
        <taxon>Mamiellales</taxon>
        <taxon>Bathycoccaceae</taxon>
        <taxon>Bathycoccus</taxon>
    </lineage>
</organism>
<dbReference type="GO" id="GO:0051753">
    <property type="term" value="F:mannan synthase activity"/>
    <property type="evidence" value="ECO:0007669"/>
    <property type="project" value="TreeGrafter"/>
</dbReference>
<name>K8EGH8_9CHLO</name>
<accession>K8EGH8</accession>
<feature type="transmembrane region" description="Helical" evidence="14">
    <location>
        <begin position="134"/>
        <end position="160"/>
    </location>
</feature>
<dbReference type="eggNOG" id="ENOG502QR7J">
    <property type="taxonomic scope" value="Eukaryota"/>
</dbReference>
<evidence type="ECO:0000313" key="16">
    <source>
        <dbReference type="EMBL" id="CCO17094.1"/>
    </source>
</evidence>
<comment type="function">
    <text evidence="10">Probable mannan synthase which consists of a 4-beta-mannosyltransferase activity on mannan using GDP-mannose. The beta-1,4-mannan product is the backbone for galactomannan synthesis by galactomannan galactosyltransferase. Galactomannan is a noncellulosic polysaccharides of plant cell wall.</text>
</comment>
<feature type="transmembrane region" description="Helical" evidence="14">
    <location>
        <begin position="465"/>
        <end position="490"/>
    </location>
</feature>
<dbReference type="GeneID" id="19015102"/>
<keyword evidence="2" id="KW-0328">Glycosyltransferase</keyword>
<evidence type="ECO:0000256" key="14">
    <source>
        <dbReference type="SAM" id="Phobius"/>
    </source>
</evidence>
<comment type="catalytic activity">
    <reaction evidence="9">
        <text>GDP-mannose + (glucomannan)n = GDP + (glucomannan)n+1.</text>
        <dbReference type="EC" id="2.4.1.32"/>
    </reaction>
</comment>
<dbReference type="InterPro" id="IPR029044">
    <property type="entry name" value="Nucleotide-diphossugar_trans"/>
</dbReference>
<evidence type="ECO:0000256" key="13">
    <source>
        <dbReference type="ARBA" id="ARBA00076024"/>
    </source>
</evidence>
<sequence length="634" mass="72391">MFRSQSTPLTGTSASSSGVLLSPRYDCKSPRSLYHARTQKKKKSPLSTTCFILCVFVFCLVVVLHRMEVIFGRHPRARGMSAFSLLASGGERGDEEIEKASVSSFPSISSESFYWALVTADDIRVAFFNPVLKVIVGFTAFLSALVAADRAFHLYVAFYWKYLSRKDYLDRFKRPSGKRVPSYSMEEMQQSSHSSFLPPGAEYYSTIPNVVVQLPMFNETACCEDIINAACRMKWPREHFMVQVLDDSTELEAREIAQSAVHRWMSRGVNIQYVCRENRKGYKAGSMLDAMDLIENYDYVAVFDADFDPDSDFLFNTVPWLMENEDVGFVQTRWTFTNAKETVLTRVQEISLSYHMLCEQYARCSAGLFFNFNGTAGVWRRKCIVDAGGWNFRTTVEDMDLSLRAYLRGWKFIFLNDITCDNEIPAEYDAYRKQQHRWSCGPMQLWRKATKTILESNGVSLAKKVYLIVFFFGARMFAAHIVSFFLYCLLVPLCAISPEIPIPFWALVYTPVLVTMSTVVFTKEGWKTSVAFVLFENAMCVVKLSAMISGLFELSDAHEWVVTKKLGNMFSSSSSTSTTPKARRKIYFKELSMGSFFLFCGVYGILQHQLVHYSLFLIAQSLVFFAFGFNRVTF</sequence>
<keyword evidence="17" id="KW-1185">Reference proteome</keyword>
<dbReference type="GO" id="GO:0071555">
    <property type="term" value="P:cell wall organization"/>
    <property type="evidence" value="ECO:0007669"/>
    <property type="project" value="UniProtKB-KW"/>
</dbReference>
<keyword evidence="3" id="KW-0808">Transferase</keyword>
<keyword evidence="6" id="KW-0333">Golgi apparatus</keyword>
<dbReference type="FunFam" id="3.90.550.10:FF:000057">
    <property type="entry name" value="Glycosyltransferase-like protein, family 2"/>
    <property type="match status" value="1"/>
</dbReference>
<keyword evidence="8" id="KW-0961">Cell wall biogenesis/degradation</keyword>
<evidence type="ECO:0000256" key="1">
    <source>
        <dbReference type="ARBA" id="ARBA00004653"/>
    </source>
</evidence>
<evidence type="ECO:0000256" key="11">
    <source>
        <dbReference type="ARBA" id="ARBA00060879"/>
    </source>
</evidence>
<evidence type="ECO:0000313" key="17">
    <source>
        <dbReference type="Proteomes" id="UP000198341"/>
    </source>
</evidence>
<dbReference type="OrthoDB" id="72851at2759"/>
<dbReference type="AlphaFoldDB" id="K8EGH8"/>
<evidence type="ECO:0000259" key="15">
    <source>
        <dbReference type="Pfam" id="PF13632"/>
    </source>
</evidence>
<keyword evidence="4 14" id="KW-0812">Transmembrane</keyword>
<evidence type="ECO:0000256" key="12">
    <source>
        <dbReference type="ARBA" id="ARBA00066505"/>
    </source>
</evidence>
<dbReference type="Proteomes" id="UP000198341">
    <property type="component" value="Chromosome 6"/>
</dbReference>
<dbReference type="SUPFAM" id="SSF53448">
    <property type="entry name" value="Nucleotide-diphospho-sugar transferases"/>
    <property type="match status" value="1"/>
</dbReference>
<comment type="subcellular location">
    <subcellularLocation>
        <location evidence="1">Golgi apparatus membrane</location>
        <topology evidence="1">Multi-pass membrane protein</topology>
    </subcellularLocation>
</comment>
<evidence type="ECO:0000256" key="9">
    <source>
        <dbReference type="ARBA" id="ARBA00051800"/>
    </source>
</evidence>
<keyword evidence="5 14" id="KW-1133">Transmembrane helix</keyword>
<proteinExistence type="inferred from homology"/>
<comment type="similarity">
    <text evidence="11">Belongs to the glycosyltransferase 2 family. Plant cellulose synthase-like A subfamily.</text>
</comment>
<evidence type="ECO:0000256" key="4">
    <source>
        <dbReference type="ARBA" id="ARBA00022692"/>
    </source>
</evidence>
<dbReference type="GO" id="GO:0047259">
    <property type="term" value="F:glucomannan 4-beta-mannosyltransferase activity"/>
    <property type="evidence" value="ECO:0007669"/>
    <property type="project" value="UniProtKB-EC"/>
</dbReference>
<protein>
    <recommendedName>
        <fullName evidence="12">glucomannan 4-beta-mannosyltransferase</fullName>
        <ecNumber evidence="12">2.4.1.32</ecNumber>
    </recommendedName>
    <alternativeName>
        <fullName evidence="13">Glucomannan synthase</fullName>
    </alternativeName>
</protein>
<evidence type="ECO:0000256" key="3">
    <source>
        <dbReference type="ARBA" id="ARBA00022679"/>
    </source>
</evidence>
<reference evidence="16 17" key="1">
    <citation type="submission" date="2011-10" db="EMBL/GenBank/DDBJ databases">
        <authorList>
            <person name="Genoscope - CEA"/>
        </authorList>
    </citation>
    <scope>NUCLEOTIDE SEQUENCE [LARGE SCALE GENOMIC DNA]</scope>
    <source>
        <strain evidence="16 17">RCC 1105</strain>
    </source>
</reference>
<evidence type="ECO:0000256" key="2">
    <source>
        <dbReference type="ARBA" id="ARBA00022676"/>
    </source>
</evidence>
<dbReference type="PANTHER" id="PTHR32044:SF77">
    <property type="entry name" value="GLUCOMANNAN 4-BETA-MANNOSYLTRANSFERASE 9"/>
    <property type="match status" value="1"/>
</dbReference>
<dbReference type="EMBL" id="FO082273">
    <property type="protein sequence ID" value="CCO17094.1"/>
    <property type="molecule type" value="Genomic_DNA"/>
</dbReference>
<evidence type="ECO:0000256" key="10">
    <source>
        <dbReference type="ARBA" id="ARBA00056537"/>
    </source>
</evidence>
<feature type="transmembrane region" description="Helical" evidence="14">
    <location>
        <begin position="586"/>
        <end position="605"/>
    </location>
</feature>
<dbReference type="RefSeq" id="XP_007512494.1">
    <property type="nucleotide sequence ID" value="XM_007512432.1"/>
</dbReference>
<dbReference type="EC" id="2.4.1.32" evidence="12"/>
<evidence type="ECO:0000256" key="7">
    <source>
        <dbReference type="ARBA" id="ARBA00023136"/>
    </source>
</evidence>
<dbReference type="PANTHER" id="PTHR32044">
    <property type="entry name" value="GLUCOMANNAN 4-BETA-MANNOSYLTRANSFERASE 9"/>
    <property type="match status" value="1"/>
</dbReference>
<evidence type="ECO:0000256" key="6">
    <source>
        <dbReference type="ARBA" id="ARBA00023034"/>
    </source>
</evidence>
<evidence type="ECO:0000256" key="8">
    <source>
        <dbReference type="ARBA" id="ARBA00023316"/>
    </source>
</evidence>
<gene>
    <name evidence="16" type="ORF">Bathy06g01220</name>
</gene>
<dbReference type="InterPro" id="IPR001173">
    <property type="entry name" value="Glyco_trans_2-like"/>
</dbReference>
<evidence type="ECO:0000256" key="5">
    <source>
        <dbReference type="ARBA" id="ARBA00022989"/>
    </source>
</evidence>
<dbReference type="KEGG" id="bpg:Bathy06g01220"/>